<feature type="region of interest" description="Disordered" evidence="1">
    <location>
        <begin position="1"/>
        <end position="41"/>
    </location>
</feature>
<dbReference type="Proteomes" id="UP000053144">
    <property type="component" value="Chromosome 10"/>
</dbReference>
<name>A0A0L9VL38_PHAAN</name>
<dbReference type="AlphaFoldDB" id="A0A0L9VL38"/>
<evidence type="ECO:0000313" key="2">
    <source>
        <dbReference type="EMBL" id="KOM55607.1"/>
    </source>
</evidence>
<reference evidence="3" key="1">
    <citation type="journal article" date="2015" name="Proc. Natl. Acad. Sci. U.S.A.">
        <title>Genome sequencing of adzuki bean (Vigna angularis) provides insight into high starch and low fat accumulation and domestication.</title>
        <authorList>
            <person name="Yang K."/>
            <person name="Tian Z."/>
            <person name="Chen C."/>
            <person name="Luo L."/>
            <person name="Zhao B."/>
            <person name="Wang Z."/>
            <person name="Yu L."/>
            <person name="Li Y."/>
            <person name="Sun Y."/>
            <person name="Li W."/>
            <person name="Chen Y."/>
            <person name="Li Y."/>
            <person name="Zhang Y."/>
            <person name="Ai D."/>
            <person name="Zhao J."/>
            <person name="Shang C."/>
            <person name="Ma Y."/>
            <person name="Wu B."/>
            <person name="Wang M."/>
            <person name="Gao L."/>
            <person name="Sun D."/>
            <person name="Zhang P."/>
            <person name="Guo F."/>
            <person name="Wang W."/>
            <person name="Li Y."/>
            <person name="Wang J."/>
            <person name="Varshney R.K."/>
            <person name="Wang J."/>
            <person name="Ling H.Q."/>
            <person name="Wan P."/>
        </authorList>
    </citation>
    <scope>NUCLEOTIDE SEQUENCE</scope>
    <source>
        <strain evidence="3">cv. Jingnong 6</strain>
    </source>
</reference>
<dbReference type="EMBL" id="CM003380">
    <property type="protein sequence ID" value="KOM55607.1"/>
    <property type="molecule type" value="Genomic_DNA"/>
</dbReference>
<proteinExistence type="predicted"/>
<gene>
    <name evidence="2" type="ORF">LR48_Vigan10g149900</name>
</gene>
<sequence>MIEEKLAMITQQQQQQQQQQQSQQEDAPTNDPTAPRVSTKGSCSIADRIDYNIQYDFLDDEDPPHVVAVGRQIVGGQTIHGATLLPTHARCNKHNDSWACGYYIMSWMKAIIRAEIRVEWTEFSNNDDKRGMGKIFE</sequence>
<evidence type="ECO:0000313" key="3">
    <source>
        <dbReference type="Proteomes" id="UP000053144"/>
    </source>
</evidence>
<feature type="compositionally biased region" description="Low complexity" evidence="1">
    <location>
        <begin position="11"/>
        <end position="24"/>
    </location>
</feature>
<protein>
    <recommendedName>
        <fullName evidence="4">Ubiquitin-like protease family profile domain-containing protein</fullName>
    </recommendedName>
</protein>
<accession>A0A0L9VL38</accession>
<dbReference type="Gramene" id="KOM55607">
    <property type="protein sequence ID" value="KOM55607"/>
    <property type="gene ID" value="LR48_Vigan10g149900"/>
</dbReference>
<evidence type="ECO:0008006" key="4">
    <source>
        <dbReference type="Google" id="ProtNLM"/>
    </source>
</evidence>
<organism evidence="2 3">
    <name type="scientific">Phaseolus angularis</name>
    <name type="common">Azuki bean</name>
    <name type="synonym">Vigna angularis</name>
    <dbReference type="NCBI Taxonomy" id="3914"/>
    <lineage>
        <taxon>Eukaryota</taxon>
        <taxon>Viridiplantae</taxon>
        <taxon>Streptophyta</taxon>
        <taxon>Embryophyta</taxon>
        <taxon>Tracheophyta</taxon>
        <taxon>Spermatophyta</taxon>
        <taxon>Magnoliopsida</taxon>
        <taxon>eudicotyledons</taxon>
        <taxon>Gunneridae</taxon>
        <taxon>Pentapetalae</taxon>
        <taxon>rosids</taxon>
        <taxon>fabids</taxon>
        <taxon>Fabales</taxon>
        <taxon>Fabaceae</taxon>
        <taxon>Papilionoideae</taxon>
        <taxon>50 kb inversion clade</taxon>
        <taxon>NPAAA clade</taxon>
        <taxon>indigoferoid/millettioid clade</taxon>
        <taxon>Phaseoleae</taxon>
        <taxon>Vigna</taxon>
    </lineage>
</organism>
<evidence type="ECO:0000256" key="1">
    <source>
        <dbReference type="SAM" id="MobiDB-lite"/>
    </source>
</evidence>